<dbReference type="InterPro" id="IPR035439">
    <property type="entry name" value="UPF0145_dom_sf"/>
</dbReference>
<protein>
    <recommendedName>
        <fullName evidence="2">UPF0145 protein H8B19_00455</fullName>
    </recommendedName>
</protein>
<reference evidence="3" key="1">
    <citation type="journal article" date="2018" name="Int. J. Syst. Evol. Microbiol.">
        <title>Neptunicella marina gen. nov., sp. nov., isolated from surface seawater.</title>
        <authorList>
            <person name="Liu X."/>
            <person name="Lai Q."/>
            <person name="Du Y."/>
            <person name="Zhang X."/>
            <person name="Liu Z."/>
            <person name="Sun F."/>
            <person name="Shao Z."/>
        </authorList>
    </citation>
    <scope>NUCLEOTIDE SEQUENCE</scope>
    <source>
        <strain evidence="3">S27-2</strain>
    </source>
</reference>
<accession>A0A8J6IJA5</accession>
<name>A0A8J6IJA5_9ALTE</name>
<dbReference type="EMBL" id="JACNEP010000001">
    <property type="protein sequence ID" value="MBC3764335.1"/>
    <property type="molecule type" value="Genomic_DNA"/>
</dbReference>
<evidence type="ECO:0000256" key="2">
    <source>
        <dbReference type="HAMAP-Rule" id="MF_00338"/>
    </source>
</evidence>
<reference evidence="3" key="2">
    <citation type="submission" date="2020-08" db="EMBL/GenBank/DDBJ databases">
        <authorList>
            <person name="Lai Q."/>
        </authorList>
    </citation>
    <scope>NUCLEOTIDE SEQUENCE</scope>
    <source>
        <strain evidence="3">S27-2</strain>
    </source>
</reference>
<dbReference type="SUPFAM" id="SSF117782">
    <property type="entry name" value="YbjQ-like"/>
    <property type="match status" value="1"/>
</dbReference>
<dbReference type="PANTHER" id="PTHR34068">
    <property type="entry name" value="UPF0145 PROTEIN YBJQ"/>
    <property type="match status" value="1"/>
</dbReference>
<evidence type="ECO:0000256" key="1">
    <source>
        <dbReference type="ARBA" id="ARBA00010751"/>
    </source>
</evidence>
<dbReference type="InterPro" id="IPR002765">
    <property type="entry name" value="UPF0145_YbjQ-like"/>
</dbReference>
<proteinExistence type="inferred from homology"/>
<dbReference type="AlphaFoldDB" id="A0A8J6IJA5"/>
<evidence type="ECO:0000313" key="3">
    <source>
        <dbReference type="EMBL" id="MBC3764335.1"/>
    </source>
</evidence>
<dbReference type="Gene3D" id="3.30.110.70">
    <property type="entry name" value="Hypothetical protein apc22750. Chain B"/>
    <property type="match status" value="1"/>
</dbReference>
<comment type="caution">
    <text evidence="3">The sequence shown here is derived from an EMBL/GenBank/DDBJ whole genome shotgun (WGS) entry which is preliminary data.</text>
</comment>
<keyword evidence="4" id="KW-1185">Reference proteome</keyword>
<gene>
    <name evidence="3" type="ORF">H8B19_00455</name>
</gene>
<dbReference type="HAMAP" id="MF_00338">
    <property type="entry name" value="UPF0145"/>
    <property type="match status" value="1"/>
</dbReference>
<evidence type="ECO:0000313" key="4">
    <source>
        <dbReference type="Proteomes" id="UP000601768"/>
    </source>
</evidence>
<dbReference type="Pfam" id="PF01906">
    <property type="entry name" value="YbjQ_1"/>
    <property type="match status" value="1"/>
</dbReference>
<dbReference type="NCBIfam" id="NF002776">
    <property type="entry name" value="PRK02877.1"/>
    <property type="match status" value="1"/>
</dbReference>
<dbReference type="Proteomes" id="UP000601768">
    <property type="component" value="Unassembled WGS sequence"/>
</dbReference>
<organism evidence="3 4">
    <name type="scientific">Neptunicella marina</name>
    <dbReference type="NCBI Taxonomy" id="2125989"/>
    <lineage>
        <taxon>Bacteria</taxon>
        <taxon>Pseudomonadati</taxon>
        <taxon>Pseudomonadota</taxon>
        <taxon>Gammaproteobacteria</taxon>
        <taxon>Alteromonadales</taxon>
        <taxon>Alteromonadaceae</taxon>
        <taxon>Neptunicella</taxon>
    </lineage>
</organism>
<comment type="similarity">
    <text evidence="1 2">Belongs to the UPF0145 family.</text>
</comment>
<dbReference type="RefSeq" id="WP_186504814.1">
    <property type="nucleotide sequence ID" value="NZ_JACNEP010000001.1"/>
</dbReference>
<dbReference type="PANTHER" id="PTHR34068:SF1">
    <property type="entry name" value="UPF0145 PROTEIN YBJQ"/>
    <property type="match status" value="1"/>
</dbReference>
<sequence>MIIATTNTLQGKNIVEYKGVVVGEAVMGANMFRDIFASISDIVGGRSGAYENVFTRARKIAFQELENEAMSIGANAVIGVDIDYEVVGKHGSMLMVSINGTAVRYE</sequence>